<protein>
    <submittedName>
        <fullName evidence="1">Diaminopimelate epimerase</fullName>
    </submittedName>
</protein>
<dbReference type="AlphaFoldDB" id="A0A543FYQ1"/>
<evidence type="ECO:0000313" key="1">
    <source>
        <dbReference type="EMBL" id="TQM38939.1"/>
    </source>
</evidence>
<reference evidence="1 2" key="1">
    <citation type="submission" date="2019-06" db="EMBL/GenBank/DDBJ databases">
        <title>Sequencing the genomes of 1000 actinobacteria strains.</title>
        <authorList>
            <person name="Klenk H.-P."/>
        </authorList>
    </citation>
    <scope>NUCLEOTIDE SEQUENCE [LARGE SCALE GENOMIC DNA]</scope>
    <source>
        <strain evidence="1 2">DSM 45511</strain>
    </source>
</reference>
<proteinExistence type="predicted"/>
<evidence type="ECO:0000313" key="2">
    <source>
        <dbReference type="Proteomes" id="UP000319818"/>
    </source>
</evidence>
<comment type="caution">
    <text evidence="1">The sequence shown here is derived from an EMBL/GenBank/DDBJ whole genome shotgun (WGS) entry which is preliminary data.</text>
</comment>
<accession>A0A543FYQ1</accession>
<dbReference type="InterPro" id="IPR058944">
    <property type="entry name" value="CntK-like"/>
</dbReference>
<keyword evidence="2" id="KW-1185">Reference proteome</keyword>
<dbReference type="EMBL" id="VFPH01000002">
    <property type="protein sequence ID" value="TQM38939.1"/>
    <property type="molecule type" value="Genomic_DNA"/>
</dbReference>
<name>A0A543FYQ1_9PSEU</name>
<sequence>MATREIDFVKVSPTQNMTLLVRSEHPVEEYGGIATAIMSAGHVHAEQVGFVRKPTSPGADAGLHMAAGEFCGNACMALAAVSASEDGLGVTGPTDLVLESSGAEDVVRCRVERRYPDYFCEIAVPLPRRVQPWTAGAGSALVLYEDALHVVIEADRVDQETRDRAQATALRLGESWSVPLIGVMVYEPRRKRLTPLVHIPSLDCMVWERSCGSGTGSLGAYLALKQRGPIATDVTQPGGTMRVTANYEHGRLAELRVAGSVRIVAEGKAYVHA</sequence>
<organism evidence="1 2">
    <name type="scientific">Pseudonocardia cypriaca</name>
    <dbReference type="NCBI Taxonomy" id="882449"/>
    <lineage>
        <taxon>Bacteria</taxon>
        <taxon>Bacillati</taxon>
        <taxon>Actinomycetota</taxon>
        <taxon>Actinomycetes</taxon>
        <taxon>Pseudonocardiales</taxon>
        <taxon>Pseudonocardiaceae</taxon>
        <taxon>Pseudonocardia</taxon>
    </lineage>
</organism>
<dbReference type="Proteomes" id="UP000319818">
    <property type="component" value="Unassembled WGS sequence"/>
</dbReference>
<gene>
    <name evidence="1" type="ORF">FB388_6190</name>
</gene>
<dbReference type="SUPFAM" id="SSF54506">
    <property type="entry name" value="Diaminopimelate epimerase-like"/>
    <property type="match status" value="1"/>
</dbReference>
<dbReference type="Pfam" id="PF26317">
    <property type="entry name" value="CntK_N"/>
    <property type="match status" value="1"/>
</dbReference>